<proteinExistence type="predicted"/>
<dbReference type="EMBL" id="JAUCBP010000002">
    <property type="protein sequence ID" value="MDM7859586.1"/>
    <property type="molecule type" value="Genomic_DNA"/>
</dbReference>
<dbReference type="Proteomes" id="UP001234343">
    <property type="component" value="Unassembled WGS sequence"/>
</dbReference>
<sequence>MSNQFPGYSDKDGGFTFEPCGLVAVVRLRGACGANACKALRQHLIDFAALCKPKLWGYLSISPNAQATTLEAEDILVDVGRLAVELGCCVDAHCLNHPLILEQTRRVRKNADFRADMRDSLFSSEQQALEYIHKVLAKKNRNR</sequence>
<comment type="caution">
    <text evidence="1">The sequence shown here is derived from an EMBL/GenBank/DDBJ whole genome shotgun (WGS) entry which is preliminary data.</text>
</comment>
<keyword evidence="2" id="KW-1185">Reference proteome</keyword>
<protein>
    <submittedName>
        <fullName evidence="1">Uncharacterized protein</fullName>
    </submittedName>
</protein>
<gene>
    <name evidence="1" type="ORF">QTP81_03065</name>
</gene>
<evidence type="ECO:0000313" key="2">
    <source>
        <dbReference type="Proteomes" id="UP001234343"/>
    </source>
</evidence>
<dbReference type="RefSeq" id="WP_289363645.1">
    <property type="nucleotide sequence ID" value="NZ_JAUCBP010000002.1"/>
</dbReference>
<accession>A0ABT7STR1</accession>
<name>A0ABT7STR1_9ALTE</name>
<evidence type="ECO:0000313" key="1">
    <source>
        <dbReference type="EMBL" id="MDM7859586.1"/>
    </source>
</evidence>
<reference evidence="1 2" key="1">
    <citation type="submission" date="2023-06" db="EMBL/GenBank/DDBJ databases">
        <title>Alteromonas sp. ASW11-36 isolated from intertidal sand.</title>
        <authorList>
            <person name="Li Y."/>
        </authorList>
    </citation>
    <scope>NUCLEOTIDE SEQUENCE [LARGE SCALE GENOMIC DNA]</scope>
    <source>
        <strain evidence="1 2">ASW11-36</strain>
    </source>
</reference>
<organism evidence="1 2">
    <name type="scientific">Alteromonas arenosi</name>
    <dbReference type="NCBI Taxonomy" id="3055817"/>
    <lineage>
        <taxon>Bacteria</taxon>
        <taxon>Pseudomonadati</taxon>
        <taxon>Pseudomonadota</taxon>
        <taxon>Gammaproteobacteria</taxon>
        <taxon>Alteromonadales</taxon>
        <taxon>Alteromonadaceae</taxon>
        <taxon>Alteromonas/Salinimonas group</taxon>
        <taxon>Alteromonas</taxon>
    </lineage>
</organism>